<dbReference type="OrthoDB" id="5429634at2759"/>
<feature type="transmembrane region" description="Helical" evidence="2">
    <location>
        <begin position="195"/>
        <end position="218"/>
    </location>
</feature>
<feature type="transmembrane region" description="Helical" evidence="2">
    <location>
        <begin position="137"/>
        <end position="157"/>
    </location>
</feature>
<feature type="domain" description="DUF6536" evidence="3">
    <location>
        <begin position="77"/>
        <end position="232"/>
    </location>
</feature>
<dbReference type="Proteomes" id="UP000247810">
    <property type="component" value="Unassembled WGS sequence"/>
</dbReference>
<name>A0A319EBK3_9EURO</name>
<feature type="transmembrane region" description="Helical" evidence="2">
    <location>
        <begin position="573"/>
        <end position="595"/>
    </location>
</feature>
<keyword evidence="2" id="KW-0472">Membrane</keyword>
<evidence type="ECO:0000256" key="1">
    <source>
        <dbReference type="SAM" id="MobiDB-lite"/>
    </source>
</evidence>
<reference evidence="4 5" key="1">
    <citation type="submission" date="2018-02" db="EMBL/GenBank/DDBJ databases">
        <title>The genomes of Aspergillus section Nigri reveals drivers in fungal speciation.</title>
        <authorList>
            <consortium name="DOE Joint Genome Institute"/>
            <person name="Vesth T.C."/>
            <person name="Nybo J."/>
            <person name="Theobald S."/>
            <person name="Brandl J."/>
            <person name="Frisvad J.C."/>
            <person name="Nielsen K.F."/>
            <person name="Lyhne E.K."/>
            <person name="Kogle M.E."/>
            <person name="Kuo A."/>
            <person name="Riley R."/>
            <person name="Clum A."/>
            <person name="Nolan M."/>
            <person name="Lipzen A."/>
            <person name="Salamov A."/>
            <person name="Henrissat B."/>
            <person name="Wiebenga A."/>
            <person name="De vries R.P."/>
            <person name="Grigoriev I.V."/>
            <person name="Mortensen U.H."/>
            <person name="Andersen M.R."/>
            <person name="Baker S.E."/>
        </authorList>
    </citation>
    <scope>NUCLEOTIDE SEQUENCE [LARGE SCALE GENOMIC DNA]</scope>
    <source>
        <strain evidence="4 5">CBS 707.79</strain>
    </source>
</reference>
<protein>
    <recommendedName>
        <fullName evidence="3">DUF6536 domain-containing protein</fullName>
    </recommendedName>
</protein>
<dbReference type="PANTHER" id="PTHR35395">
    <property type="entry name" value="DUF6536 DOMAIN-CONTAINING PROTEIN"/>
    <property type="match status" value="1"/>
</dbReference>
<keyword evidence="5" id="KW-1185">Reference proteome</keyword>
<dbReference type="PANTHER" id="PTHR35395:SF1">
    <property type="entry name" value="DUF6536 DOMAIN-CONTAINING PROTEIN"/>
    <property type="match status" value="1"/>
</dbReference>
<evidence type="ECO:0000259" key="3">
    <source>
        <dbReference type="Pfam" id="PF20163"/>
    </source>
</evidence>
<dbReference type="Pfam" id="PF20163">
    <property type="entry name" value="DUF6536"/>
    <property type="match status" value="1"/>
</dbReference>
<feature type="compositionally biased region" description="Basic and acidic residues" evidence="1">
    <location>
        <begin position="825"/>
        <end position="834"/>
    </location>
</feature>
<feature type="region of interest" description="Disordered" evidence="1">
    <location>
        <begin position="811"/>
        <end position="843"/>
    </location>
</feature>
<accession>A0A319EBK3</accession>
<keyword evidence="2" id="KW-1133">Transmembrane helix</keyword>
<feature type="transmembrane region" description="Helical" evidence="2">
    <location>
        <begin position="81"/>
        <end position="105"/>
    </location>
</feature>
<dbReference type="STRING" id="1448320.A0A319EBK3"/>
<dbReference type="EMBL" id="KZ825815">
    <property type="protein sequence ID" value="PYH98138.1"/>
    <property type="molecule type" value="Genomic_DNA"/>
</dbReference>
<keyword evidence="2" id="KW-0812">Transmembrane</keyword>
<gene>
    <name evidence="4" type="ORF">BO71DRAFT_317030</name>
</gene>
<proteinExistence type="predicted"/>
<sequence>MRSWRWPSLQNIPYRQVRRGSRKGLQVDADCYELTASPLSTNDVDSAWSVDDKGPVRPQASISSWKLSDARDRQKRWVKGVLVCAYATSAVLLVNVILTIVATAISFARHGQYSLTAVTIYHGSCIRTKSWTTGLHLVINVLSTVVLAASSYCMQCLSSPSRSEVDRAHAERIWLDVGVSSVRNLTFAGWTRRGLWLALLMTSVPIHLIYNSAVFFALGTKEYNVLLASTDFDFDHAPTNTNASYTDCFEPNTAMNMSTFYADLPDFQNLTTKECYDQYATDFPANLGTLILVTRNLTVASKSLQWVGTGNPPADYSAELLTSSYGWMCLGDEPLLETTSSCDKSRLLTNVESDDWIVSVRVPWSGPVVNATMHLPNGSTTWSSKLEVDVENLEQRLMSFPSEEGLRRILDNATYWENGTWAQEVGVQATDDVACARDYRMAALETWPYVVDYCLSHETSEHCELQFSPAICVVVLACNAVKVVCMFWTARADRKEIFLTVGDAIASFLTRPDPATARMGLLSRANLRQGPQPWRSRRAAYWPLAAKDAPQPQAWATVPPRQRWIKAVHVGQWIGTVLICLVVLSVGGYLLSVAIQGLQDQMYSTSLAGLWDLGFGTATPYTILPFAHSSVISMALLANSPQLVISVAYFLYNNLLTHMLLVAEYDGYASQRKPLRVSWPEGGQRSTYYLSLPYRYSVPLLVASMLLHWLVSASLFYVEVIPFDTRGDAAYGDQIIACGYAPIAIIFAIVLGFMMISAILSLSLKRLQSHMPMAGSCSAAISAACHPGSTGEHAFKPLMWGEIIHSGPDRMEGTAGEDGIGVPDTDGRDGDGSGERAGGSDGYARVAGGVSDGEAGYGHCSFTSDEVVAPNPLRLYI</sequence>
<dbReference type="VEuPathDB" id="FungiDB:BO71DRAFT_317030"/>
<evidence type="ECO:0000313" key="5">
    <source>
        <dbReference type="Proteomes" id="UP000247810"/>
    </source>
</evidence>
<feature type="transmembrane region" description="Helical" evidence="2">
    <location>
        <begin position="740"/>
        <end position="764"/>
    </location>
</feature>
<dbReference type="InterPro" id="IPR046623">
    <property type="entry name" value="DUF6536"/>
</dbReference>
<evidence type="ECO:0000256" key="2">
    <source>
        <dbReference type="SAM" id="Phobius"/>
    </source>
</evidence>
<feature type="transmembrane region" description="Helical" evidence="2">
    <location>
        <begin position="698"/>
        <end position="720"/>
    </location>
</feature>
<organism evidence="4 5">
    <name type="scientific">Aspergillus ellipticus CBS 707.79</name>
    <dbReference type="NCBI Taxonomy" id="1448320"/>
    <lineage>
        <taxon>Eukaryota</taxon>
        <taxon>Fungi</taxon>
        <taxon>Dikarya</taxon>
        <taxon>Ascomycota</taxon>
        <taxon>Pezizomycotina</taxon>
        <taxon>Eurotiomycetes</taxon>
        <taxon>Eurotiomycetidae</taxon>
        <taxon>Eurotiales</taxon>
        <taxon>Aspergillaceae</taxon>
        <taxon>Aspergillus</taxon>
        <taxon>Aspergillus subgen. Circumdati</taxon>
    </lineage>
</organism>
<dbReference type="AlphaFoldDB" id="A0A319EBK3"/>
<evidence type="ECO:0000313" key="4">
    <source>
        <dbReference type="EMBL" id="PYH98138.1"/>
    </source>
</evidence>